<dbReference type="EMBL" id="JAXLPB010000001">
    <property type="protein sequence ID" value="MDY8108439.1"/>
    <property type="molecule type" value="Genomic_DNA"/>
</dbReference>
<gene>
    <name evidence="2" type="ORF">U0C82_04635</name>
</gene>
<keyword evidence="3" id="KW-1185">Reference proteome</keyword>
<evidence type="ECO:0000256" key="1">
    <source>
        <dbReference type="SAM" id="MobiDB-lite"/>
    </source>
</evidence>
<feature type="compositionally biased region" description="Low complexity" evidence="1">
    <location>
        <begin position="130"/>
        <end position="174"/>
    </location>
</feature>
<name>A0ABU5HZ86_9HYPH</name>
<evidence type="ECO:0000313" key="2">
    <source>
        <dbReference type="EMBL" id="MDY8108439.1"/>
    </source>
</evidence>
<sequence length="612" mass="64944">MAANRFSPSRRDLAAWLAGTALCGLCLGVLPASSQETTRRAVVDRMEDRRIELRNEETDALPDRDRRPLGESPSIFLKTTDQMTTAERELMRELYREGSSVDRLDDDEFGRDGPDDTEDAAQARSFDIFAGPEETPGPPAAAGINRRAAAARPESRAGESANASASAVDGSDAGLQSPFSTQSPDMPDGSAVRTNPADRKIGVAASDAGFANAPLSAGVAGEVLSSDSLLRSNDPARAIERIARPPSADDPFAAVGLRAGSVTIYPELYQGAGASSNIDERAGGEGGAFSRTELNVKAVTDWSRHGAELNGRLTYRRNFGGDDRTEPEAALDGRLQLDLGALTTATLRGAMTYRRDDEVSLGPELAGSEPEILAGSVSAQVAREFGRSTVTGGLTLAREHYLSRPAGLPDLGYSTATANLRAAYGLSPAFAPFVEASIGRRFFDEPLGGGDHATIPSLRAGLAIDLAEKLRGEVALGYAMSMPDEGEASSAPTLDANLVWSLQRGTDLVLETRTTFDPDGAGGSSATYNGSLGFLHTLNNRLDLNGALRAELETDDALARDPLALAAEIGFTYWLNRSLSFTGLYEYETSFETDPADDWSANTVSLGVRLRR</sequence>
<reference evidence="2 3" key="1">
    <citation type="submission" date="2023-12" db="EMBL/GenBank/DDBJ databases">
        <title>Description of Novel Strain Fulvimarina sp. 2208YS6-2-32 isolated from Uroteuthis (Photololigo) edulis.</title>
        <authorList>
            <person name="Park J.-S."/>
        </authorList>
    </citation>
    <scope>NUCLEOTIDE SEQUENCE [LARGE SCALE GENOMIC DNA]</scope>
    <source>
        <strain evidence="2 3">2208YS6-2-32</strain>
    </source>
</reference>
<accession>A0ABU5HZ86</accession>
<protein>
    <submittedName>
        <fullName evidence="2">Outer membrane beta-barrel protein</fullName>
    </submittedName>
</protein>
<proteinExistence type="predicted"/>
<dbReference type="Proteomes" id="UP001294412">
    <property type="component" value="Unassembled WGS sequence"/>
</dbReference>
<evidence type="ECO:0000313" key="3">
    <source>
        <dbReference type="Proteomes" id="UP001294412"/>
    </source>
</evidence>
<organism evidence="2 3">
    <name type="scientific">Fulvimarina uroteuthidis</name>
    <dbReference type="NCBI Taxonomy" id="3098149"/>
    <lineage>
        <taxon>Bacteria</taxon>
        <taxon>Pseudomonadati</taxon>
        <taxon>Pseudomonadota</taxon>
        <taxon>Alphaproteobacteria</taxon>
        <taxon>Hyphomicrobiales</taxon>
        <taxon>Aurantimonadaceae</taxon>
        <taxon>Fulvimarina</taxon>
    </lineage>
</organism>
<feature type="region of interest" description="Disordered" evidence="1">
    <location>
        <begin position="96"/>
        <end position="195"/>
    </location>
</feature>
<comment type="caution">
    <text evidence="2">The sequence shown here is derived from an EMBL/GenBank/DDBJ whole genome shotgun (WGS) entry which is preliminary data.</text>
</comment>
<dbReference type="Pfam" id="PF10082">
    <property type="entry name" value="BBP2_2"/>
    <property type="match status" value="1"/>
</dbReference>
<dbReference type="RefSeq" id="WP_322185883.1">
    <property type="nucleotide sequence ID" value="NZ_JAXLPB010000001.1"/>
</dbReference>
<dbReference type="InterPro" id="IPR018759">
    <property type="entry name" value="BBP2_2"/>
</dbReference>
<feature type="compositionally biased region" description="Acidic residues" evidence="1">
    <location>
        <begin position="104"/>
        <end position="119"/>
    </location>
</feature>